<dbReference type="InterPro" id="IPR036236">
    <property type="entry name" value="Znf_C2H2_sf"/>
</dbReference>
<dbReference type="SUPFAM" id="SSF57667">
    <property type="entry name" value="beta-beta-alpha zinc fingers"/>
    <property type="match status" value="2"/>
</dbReference>
<feature type="domain" description="C2H2-type" evidence="7">
    <location>
        <begin position="1787"/>
        <end position="1814"/>
    </location>
</feature>
<evidence type="ECO:0000256" key="3">
    <source>
        <dbReference type="ARBA" id="ARBA00022771"/>
    </source>
</evidence>
<feature type="region of interest" description="Disordered" evidence="6">
    <location>
        <begin position="2320"/>
        <end position="2366"/>
    </location>
</feature>
<feature type="region of interest" description="Disordered" evidence="6">
    <location>
        <begin position="32"/>
        <end position="71"/>
    </location>
</feature>
<feature type="domain" description="C2H2-type" evidence="7">
    <location>
        <begin position="2247"/>
        <end position="2274"/>
    </location>
</feature>
<gene>
    <name evidence="8" type="primary">ZNF462</name>
</gene>
<feature type="region of interest" description="Disordered" evidence="6">
    <location>
        <begin position="1924"/>
        <end position="1954"/>
    </location>
</feature>
<dbReference type="OrthoDB" id="4737882at2759"/>
<name>A0A8C9R9K0_SCLFO</name>
<reference evidence="8" key="3">
    <citation type="submission" date="2025-09" db="UniProtKB">
        <authorList>
            <consortium name="Ensembl"/>
        </authorList>
    </citation>
    <scope>IDENTIFICATION</scope>
</reference>
<feature type="region of interest" description="Disordered" evidence="6">
    <location>
        <begin position="264"/>
        <end position="285"/>
    </location>
</feature>
<protein>
    <submittedName>
        <fullName evidence="8">Zinc finger protein 462</fullName>
    </submittedName>
</protein>
<dbReference type="GO" id="GO:0045944">
    <property type="term" value="P:positive regulation of transcription by RNA polymerase II"/>
    <property type="evidence" value="ECO:0007669"/>
    <property type="project" value="TreeGrafter"/>
</dbReference>
<dbReference type="GeneTree" id="ENSGT00940000156411"/>
<evidence type="ECO:0000256" key="5">
    <source>
        <dbReference type="PROSITE-ProRule" id="PRU00042"/>
    </source>
</evidence>
<keyword evidence="4" id="KW-0862">Zinc</keyword>
<feature type="region of interest" description="Disordered" evidence="6">
    <location>
        <begin position="902"/>
        <end position="921"/>
    </location>
</feature>
<feature type="domain" description="C2H2-type" evidence="7">
    <location>
        <begin position="1953"/>
        <end position="1976"/>
    </location>
</feature>
<dbReference type="GO" id="GO:0005634">
    <property type="term" value="C:nucleus"/>
    <property type="evidence" value="ECO:0007669"/>
    <property type="project" value="TreeGrafter"/>
</dbReference>
<accession>A0A8C9R9K0</accession>
<sequence length="2464" mass="280037">MEVLQCDGCHFRAESHDDLKAHIQDVHTAFLQPTAVGDRSPEQSGSNSLRLGDQGEDDEQAESHSLDLAPGSFTSSTQITCNNLLNQSSKPTSQFFQCKFCVRYFRSKSLLNDHTRKVHAFVAGSSVNDGSLSSAQTFKKTSYSIVSHDGFGKVFSCQYCTYKSPRRARILKHQKMYHKYSLLDCAETGTDSSSIAFSNQEPCAELPEEVVQRSVLESMVKPLTKSRGNFTCEWCGYQTLRRERWCDHMMKKHRNMVKVISSLQQEQEGDGITDSYKSASPPSPRNISSSLMTPNPVNGNDCSSANSFTLAESSVSSVVRPPAEKMESFSCEYSQIKKTPSNTGASILSDRSTFLSDMSNSGVDFETSSMIDDSRSSSEGETEEMDDATDAFLFSGEKQLLSEEDHKMLETKGILFKRHMNRFKCPFCPFLTTHHQSISRHIENFHCSGKTSVYKCGKCPFICTNSLKLDAHKQSHVGTSSAWENMDKGQAINDEPMNGGNVTFKMSSKIAEVTVEADSQTLHHCSICSFTTATLKGLRVHQQHKHSFCDSMQPDSVEISSNELHDSECETYSPSNFVQKTQTSILGYSSKKHFVKTARKSINDTPLDLSPVKKRTRIDEIAKNLQSKISQSTQQEDSVINVEEMDDDEENVVFEIEDREDSQERQHTKKRRFYRQHSMYPRKMEDNQEEEVVGRQKPSIRQKPNSNDRLLPFTLSDEDNENEHAVSVGTESLLDQTDQDSGEAFQNSAVYSVDPETLFYCKHCDYHNKSARSVSTHYQRMHPYIKFNFRYILDPEDQSAVFRCLECYVEYTTFDDLNQHYSEHHPEAINVLNFNQPDLVYKCRFCFYTSPNVRSLMPHYQRMHPTVKINNAMIFSSYVIEPRCKESAESQTLREILNSGPKSFTNSSAGSKSSACFSPGKKNVRTQDYCTETDFMKETTVNNIVVYDCDICSFASPNMHSVLVHYQKKHPEQKASYFRIQKTMRVVSVDRSYASNSATPDLTTPSPLNTSTAFHMGRDEDLFYCKHCVYSNRSVVGVLVHYQKRHPEIKVNAKYIKQAAPTPGLMKLMEELQIVPPRQFLRPFSSNGTALSCASQPRTSSEKGEVEMFFCQHCDYGNRTVKGVLIHYQKKHRDVRTNADSVRRHTAAVRCQRERAQSSKISSPASTTNTETTRPLRALKCRHCSYTSPYVYALKKHLKKEHPTVKATAMTILRWAYQDGILEAGYHCEWCIYSHAEPNGLLMHYQRRHPEHNVDYTHMATKLWAGPDSSSSQPGVNSDLKHYRCRDCAFEACSIWDITNHYQVVHPWAIKGDESVLLDIIKGNPPLEKTQLQLNDVHVPISGRVLDHSREHGQEASDSRGPAHLSFASTSISNNPYRCTVCLSEYNSLHGLLTHYGKKHPGMKVKAADFAQETDINPSSVYKCRHCPYINSRIHGVLTHYQKRHPHVKVTAEDFADDIEEMVDINEGDEKYKSQRQGYGAYRCKMCSYSHGTLEKLKVHYEKYHNQPASDMFQHSLESGSLEEVQVEGSSADIEEGSDLDPTFSQYEIRKDEKHSLFRCQLCRYFCSTRKGIARHYRVKHNNVRAQPEGMNNVFKCSLCSYTNPIRKGLAAHYQKRHDIDAYYTHCLAASKTFSDKPNKVVVPMTCSNEGSLLSEELRLAVERRKCSLCSFQAFSRKSIVSHYIKRHPGVFPKKQHSSKLGRYFTVVYAKESDNISEAVDEHMEEPSLVEQKDDLKWLPFKCSKCFKLSFNTAELLCMHYTDHHSKDLKRDFSTLTGIAGDSSECYQCTRCDLKFLGLQELSAHLTNHNEDFQKKAERQERRKQLGKHKGTEQLNSKPEKLENHTTKAPVGYRCNFCVEVHPTLRAICNHLRKHVQYGEAKAGHVKQEVTETPVSIPDKAEASVEVAEVESVALVPSPVTTEATSATTAVATEPEQGSKEGGAAKQRSAGGHPCRHCDRVLMSMQGLRSHERSHSAMAVALSRREDKYSCQYCHFISPFRHNLYRHIQSNHGQHKLLRCKSTYLSRLKSHLNKAHAGENTYRCLSCLHSFTTISRLKEHCQEAHGETLTLPKLRAAAHTTLRPHHTATVDEKPLINLEPDRTAHAELLDNHQHLSEYQQETHSQGSDSPIVPTDGLLVCELCEFSSDYMEKLCRHYHDHHSDKKLHKCKDCSFFTSYKSTFLVHMKAGHSVSTEEGHKDLRCPLCLYRSKVKSSMIDHIVLHREERMVPLEVCRSKLSRHLQGVVFRCHKCTFTCSSDESLKQHLQKHSELKPYKCQLCFYDSREYEELEAHLRDEHKVICNFELAGQVNLDQLEAMKGKLGSSSSTEEEEEPHEEAEGNQEVEEEKESEPNDTPSSPGSAASTCGERRFPCQFCGRVFTDSTEWERHVLRHGMVITSSRTKVSHAPAIQASSQSKAVSPVAKSDGHYPGDSMEVECDPPSDQTKSQTENMEEEKMQKSKNCP</sequence>
<organism evidence="8 9">
    <name type="scientific">Scleropages formosus</name>
    <name type="common">Asian bonytongue</name>
    <name type="synonym">Osteoglossum formosum</name>
    <dbReference type="NCBI Taxonomy" id="113540"/>
    <lineage>
        <taxon>Eukaryota</taxon>
        <taxon>Metazoa</taxon>
        <taxon>Chordata</taxon>
        <taxon>Craniata</taxon>
        <taxon>Vertebrata</taxon>
        <taxon>Euteleostomi</taxon>
        <taxon>Actinopterygii</taxon>
        <taxon>Neopterygii</taxon>
        <taxon>Teleostei</taxon>
        <taxon>Osteoglossocephala</taxon>
        <taxon>Osteoglossomorpha</taxon>
        <taxon>Osteoglossiformes</taxon>
        <taxon>Osteoglossidae</taxon>
        <taxon>Scleropages</taxon>
    </lineage>
</organism>
<dbReference type="Proteomes" id="UP000694397">
    <property type="component" value="Chromosome 1"/>
</dbReference>
<dbReference type="SMART" id="SM00355">
    <property type="entry name" value="ZnF_C2H2"/>
    <property type="match status" value="34"/>
</dbReference>
<feature type="region of interest" description="Disordered" evidence="6">
    <location>
        <begin position="1811"/>
        <end position="1845"/>
    </location>
</feature>
<reference evidence="8" key="2">
    <citation type="submission" date="2025-08" db="UniProtKB">
        <authorList>
            <consortium name="Ensembl"/>
        </authorList>
    </citation>
    <scope>IDENTIFICATION</scope>
</reference>
<feature type="compositionally biased region" description="Acidic residues" evidence="6">
    <location>
        <begin position="2328"/>
        <end position="2349"/>
    </location>
</feature>
<reference evidence="8 9" key="1">
    <citation type="submission" date="2019-04" db="EMBL/GenBank/DDBJ databases">
        <authorList>
            <consortium name="Wellcome Sanger Institute Data Sharing"/>
        </authorList>
    </citation>
    <scope>NUCLEOTIDE SEQUENCE [LARGE SCALE GENOMIC DNA]</scope>
</reference>
<feature type="compositionally biased region" description="Low complexity" evidence="6">
    <location>
        <begin position="902"/>
        <end position="918"/>
    </location>
</feature>
<dbReference type="Pfam" id="PF23225">
    <property type="entry name" value="zf-C2H2_7th_ZNF462"/>
    <property type="match status" value="7"/>
</dbReference>
<dbReference type="PROSITE" id="PS00028">
    <property type="entry name" value="ZINC_FINGER_C2H2_1"/>
    <property type="match status" value="10"/>
</dbReference>
<dbReference type="InterPro" id="IPR013087">
    <property type="entry name" value="Znf_C2H2_type"/>
</dbReference>
<evidence type="ECO:0000313" key="9">
    <source>
        <dbReference type="Proteomes" id="UP000694397"/>
    </source>
</evidence>
<feature type="domain" description="C2H2-type" evidence="7">
    <location>
        <begin position="96"/>
        <end position="120"/>
    </location>
</feature>
<keyword evidence="2" id="KW-0677">Repeat</keyword>
<dbReference type="InterPro" id="IPR059059">
    <property type="entry name" value="Znf-C2H2_7th_ZNF462"/>
</dbReference>
<feature type="domain" description="C2H2-type" evidence="7">
    <location>
        <begin position="2042"/>
        <end position="2065"/>
    </location>
</feature>
<evidence type="ECO:0000256" key="2">
    <source>
        <dbReference type="ARBA" id="ARBA00022737"/>
    </source>
</evidence>
<evidence type="ECO:0000256" key="4">
    <source>
        <dbReference type="ARBA" id="ARBA00022833"/>
    </source>
</evidence>
<dbReference type="InterPro" id="IPR059058">
    <property type="entry name" value="Znf-C2H2_ZNF462"/>
</dbReference>
<feature type="compositionally biased region" description="Polar residues" evidence="6">
    <location>
        <begin position="275"/>
        <end position="285"/>
    </location>
</feature>
<dbReference type="InterPro" id="IPR050688">
    <property type="entry name" value="Zinc_finger/UBP_domain"/>
</dbReference>
<dbReference type="Pfam" id="PF23077">
    <property type="entry name" value="zf-C2H2_ZNF462_1st"/>
    <property type="match status" value="1"/>
</dbReference>
<evidence type="ECO:0000259" key="7">
    <source>
        <dbReference type="PROSITE" id="PS50157"/>
    </source>
</evidence>
<dbReference type="InterPro" id="IPR057831">
    <property type="entry name" value="Znf_C2H2_ZNF462_1st"/>
</dbReference>
<dbReference type="FunFam" id="3.30.160.60:FF:000655">
    <property type="entry name" value="Zinc finger protein 462"/>
    <property type="match status" value="1"/>
</dbReference>
<feature type="compositionally biased region" description="Basic and acidic residues" evidence="6">
    <location>
        <begin position="1811"/>
        <end position="1824"/>
    </location>
</feature>
<dbReference type="Gene3D" id="3.30.160.60">
    <property type="entry name" value="Classic Zinc Finger"/>
    <property type="match status" value="9"/>
</dbReference>
<dbReference type="PROSITE" id="PS50157">
    <property type="entry name" value="ZINC_FINGER_C2H2_2"/>
    <property type="match status" value="6"/>
</dbReference>
<feature type="region of interest" description="Disordered" evidence="6">
    <location>
        <begin position="2401"/>
        <end position="2464"/>
    </location>
</feature>
<evidence type="ECO:0000256" key="1">
    <source>
        <dbReference type="ARBA" id="ARBA00022723"/>
    </source>
</evidence>
<dbReference type="InterPro" id="IPR057832">
    <property type="entry name" value="Znf_C2H2_ZNF462_2nd"/>
</dbReference>
<dbReference type="GO" id="GO:0008270">
    <property type="term" value="F:zinc ion binding"/>
    <property type="evidence" value="ECO:0007669"/>
    <property type="project" value="UniProtKB-KW"/>
</dbReference>
<dbReference type="InterPro" id="IPR057830">
    <property type="entry name" value="Znf_C2H2_ZNF462_N"/>
</dbReference>
<keyword evidence="3 5" id="KW-0863">Zinc-finger</keyword>
<feature type="region of interest" description="Disordered" evidence="6">
    <location>
        <begin position="683"/>
        <end position="709"/>
    </location>
</feature>
<dbReference type="KEGG" id="sfm:108930974"/>
<evidence type="ECO:0000313" key="8">
    <source>
        <dbReference type="Ensembl" id="ENSSFOP00015012003.1"/>
    </source>
</evidence>
<feature type="compositionally biased region" description="Polar residues" evidence="6">
    <location>
        <begin position="1158"/>
        <end position="1173"/>
    </location>
</feature>
<evidence type="ECO:0000256" key="6">
    <source>
        <dbReference type="SAM" id="MobiDB-lite"/>
    </source>
</evidence>
<feature type="compositionally biased region" description="Polar residues" evidence="6">
    <location>
        <begin position="2353"/>
        <end position="2364"/>
    </location>
</feature>
<proteinExistence type="predicted"/>
<dbReference type="PANTHER" id="PTHR24403">
    <property type="entry name" value="ZINC FINGER PROTEIN"/>
    <property type="match status" value="1"/>
</dbReference>
<dbReference type="Pfam" id="PF23075">
    <property type="entry name" value="zf-C2H2_ZNF462_11"/>
    <property type="match status" value="3"/>
</dbReference>
<feature type="compositionally biased region" description="Low complexity" evidence="6">
    <location>
        <begin position="1924"/>
        <end position="1936"/>
    </location>
</feature>
<keyword evidence="9" id="KW-1185">Reference proteome</keyword>
<dbReference type="Ensembl" id="ENSSFOT00015012157.2">
    <property type="protein sequence ID" value="ENSSFOP00015012003.1"/>
    <property type="gene ID" value="ENSSFOG00015007766.2"/>
</dbReference>
<feature type="region of interest" description="Disordered" evidence="6">
    <location>
        <begin position="365"/>
        <end position="386"/>
    </location>
</feature>
<feature type="region of interest" description="Disordered" evidence="6">
    <location>
        <begin position="1136"/>
        <end position="1173"/>
    </location>
</feature>
<dbReference type="Pfam" id="PF23223">
    <property type="entry name" value="zf-C2H2_ZNF462"/>
    <property type="match status" value="1"/>
</dbReference>
<keyword evidence="1" id="KW-0479">Metal-binding</keyword>
<dbReference type="PANTHER" id="PTHR24403:SF58">
    <property type="entry name" value="ZINC FINGER PROTEIN 462"/>
    <property type="match status" value="1"/>
</dbReference>
<dbReference type="Pfam" id="PF23224">
    <property type="entry name" value="zf-C2H2_2nd_ZNF462"/>
    <property type="match status" value="1"/>
</dbReference>
<feature type="domain" description="C2H2-type" evidence="7">
    <location>
        <begin position="2371"/>
        <end position="2393"/>
    </location>
</feature>